<dbReference type="Pfam" id="PF01381">
    <property type="entry name" value="HTH_3"/>
    <property type="match status" value="1"/>
</dbReference>
<dbReference type="EMBL" id="JAVBIK010000001">
    <property type="protein sequence ID" value="MDT7518963.1"/>
    <property type="molecule type" value="Genomic_DNA"/>
</dbReference>
<dbReference type="PANTHER" id="PTHR43236:SF1">
    <property type="entry name" value="BLL7220 PROTEIN"/>
    <property type="match status" value="1"/>
</dbReference>
<dbReference type="Gene3D" id="1.10.260.40">
    <property type="entry name" value="lambda repressor-like DNA-binding domains"/>
    <property type="match status" value="1"/>
</dbReference>
<dbReference type="Proteomes" id="UP001321700">
    <property type="component" value="Unassembled WGS sequence"/>
</dbReference>
<name>A0ABU3KMY3_9BURK</name>
<dbReference type="InterPro" id="IPR010359">
    <property type="entry name" value="IrrE_HExxH"/>
</dbReference>
<dbReference type="PANTHER" id="PTHR43236">
    <property type="entry name" value="ANTITOXIN HIGA1"/>
    <property type="match status" value="1"/>
</dbReference>
<dbReference type="InterPro" id="IPR001387">
    <property type="entry name" value="Cro/C1-type_HTH"/>
</dbReference>
<comment type="caution">
    <text evidence="3">The sequence shown here is derived from an EMBL/GenBank/DDBJ whole genome shotgun (WGS) entry which is preliminary data.</text>
</comment>
<dbReference type="RefSeq" id="WP_313874677.1">
    <property type="nucleotide sequence ID" value="NZ_JAVBIK010000001.1"/>
</dbReference>
<dbReference type="InterPro" id="IPR052345">
    <property type="entry name" value="Rad_response_metalloprotease"/>
</dbReference>
<protein>
    <submittedName>
        <fullName evidence="3">XRE family transcriptional regulator</fullName>
    </submittedName>
</protein>
<evidence type="ECO:0000313" key="4">
    <source>
        <dbReference type="Proteomes" id="UP001321700"/>
    </source>
</evidence>
<proteinExistence type="inferred from homology"/>
<evidence type="ECO:0000256" key="1">
    <source>
        <dbReference type="ARBA" id="ARBA00007227"/>
    </source>
</evidence>
<dbReference type="CDD" id="cd00093">
    <property type="entry name" value="HTH_XRE"/>
    <property type="match status" value="1"/>
</dbReference>
<dbReference type="Pfam" id="PF06114">
    <property type="entry name" value="Peptidase_M78"/>
    <property type="match status" value="1"/>
</dbReference>
<evidence type="ECO:0000259" key="2">
    <source>
        <dbReference type="PROSITE" id="PS50943"/>
    </source>
</evidence>
<keyword evidence="4" id="KW-1185">Reference proteome</keyword>
<evidence type="ECO:0000313" key="3">
    <source>
        <dbReference type="EMBL" id="MDT7518963.1"/>
    </source>
</evidence>
<sequence>MQKVIHSDNVKLAIQQLGWTQKELAAQLGVTGQAVTNWMKGTDFPRPDKLLKLATTLKLGFADLVQLPQAAQPVVAFRKKAGAKTKDEHILKAMAMGAMLKALVPFLAAVPQLRRQVPEPSTDYVALQDVVSQVRKNLGLGEGGVLHYEQLLSEFADNGAVVVPVMWGALQNHKNALHILLPEERVTFIFLNLDTYLEDFKFWMAHELAHVFTPQLAGKEEGEDFADAFAGALLFPRELARTVYTQVAGQSKAQEAAVLQKFAQEHGISLNTVFQQVNGFAKSQGLTPLKHAELDIHKLRNMQRGKLVSETLFAPLPPSPSAYIASAERQFHSDFFHALRRMVQAKQTGAGYVQQVMDIPMQDALALHGELTR</sequence>
<reference evidence="3 4" key="1">
    <citation type="submission" date="2023-08" db="EMBL/GenBank/DDBJ databases">
        <title>Rhodoferax potami sp. nov. and Rhodoferax mekongensis sp. nov., isolated from the Mekong River in Thailand.</title>
        <authorList>
            <person name="Kitikhun S."/>
            <person name="Charoenyingcharoen P."/>
            <person name="Siriarchawattana P."/>
            <person name="Likhitrattanapisal S."/>
            <person name="Nilsakha T."/>
            <person name="Chanpet A."/>
            <person name="Rattanawaree P."/>
            <person name="Ingsriswang S."/>
        </authorList>
    </citation>
    <scope>NUCLEOTIDE SEQUENCE [LARGE SCALE GENOMIC DNA]</scope>
    <source>
        <strain evidence="3 4">TBRC 17660</strain>
    </source>
</reference>
<dbReference type="PROSITE" id="PS50943">
    <property type="entry name" value="HTH_CROC1"/>
    <property type="match status" value="1"/>
</dbReference>
<comment type="similarity">
    <text evidence="1">Belongs to the short-chain fatty acyl-CoA assimilation regulator (ScfR) family.</text>
</comment>
<dbReference type="SUPFAM" id="SSF47413">
    <property type="entry name" value="lambda repressor-like DNA-binding domains"/>
    <property type="match status" value="1"/>
</dbReference>
<dbReference type="SMART" id="SM00530">
    <property type="entry name" value="HTH_XRE"/>
    <property type="match status" value="1"/>
</dbReference>
<gene>
    <name evidence="3" type="ORF">RAE19_09610</name>
</gene>
<feature type="domain" description="HTH cro/C1-type" evidence="2">
    <location>
        <begin position="10"/>
        <end position="64"/>
    </location>
</feature>
<accession>A0ABU3KMY3</accession>
<organism evidence="3 4">
    <name type="scientific">Rhodoferax potami</name>
    <dbReference type="NCBI Taxonomy" id="3068338"/>
    <lineage>
        <taxon>Bacteria</taxon>
        <taxon>Pseudomonadati</taxon>
        <taxon>Pseudomonadota</taxon>
        <taxon>Betaproteobacteria</taxon>
        <taxon>Burkholderiales</taxon>
        <taxon>Comamonadaceae</taxon>
        <taxon>Rhodoferax</taxon>
    </lineage>
</organism>
<dbReference type="InterPro" id="IPR010982">
    <property type="entry name" value="Lambda_DNA-bd_dom_sf"/>
</dbReference>